<gene>
    <name evidence="1" type="ORF">HNQ60_002444</name>
</gene>
<accession>A0A841HLE2</accession>
<comment type="caution">
    <text evidence="1">The sequence shown here is derived from an EMBL/GenBank/DDBJ whole genome shotgun (WGS) entry which is preliminary data.</text>
</comment>
<dbReference type="EMBL" id="JACHHZ010000003">
    <property type="protein sequence ID" value="MBB6093563.1"/>
    <property type="molecule type" value="Genomic_DNA"/>
</dbReference>
<name>A0A841HLE2_9GAMM</name>
<organism evidence="1 2">
    <name type="scientific">Povalibacter uvarum</name>
    <dbReference type="NCBI Taxonomy" id="732238"/>
    <lineage>
        <taxon>Bacteria</taxon>
        <taxon>Pseudomonadati</taxon>
        <taxon>Pseudomonadota</taxon>
        <taxon>Gammaproteobacteria</taxon>
        <taxon>Steroidobacterales</taxon>
        <taxon>Steroidobacteraceae</taxon>
        <taxon>Povalibacter</taxon>
    </lineage>
</organism>
<proteinExistence type="predicted"/>
<reference evidence="1 2" key="1">
    <citation type="submission" date="2020-08" db="EMBL/GenBank/DDBJ databases">
        <title>Genomic Encyclopedia of Type Strains, Phase IV (KMG-IV): sequencing the most valuable type-strain genomes for metagenomic binning, comparative biology and taxonomic classification.</title>
        <authorList>
            <person name="Goeker M."/>
        </authorList>
    </citation>
    <scope>NUCLEOTIDE SEQUENCE [LARGE SCALE GENOMIC DNA]</scope>
    <source>
        <strain evidence="1 2">DSM 26723</strain>
    </source>
</reference>
<protein>
    <submittedName>
        <fullName evidence="1">Uncharacterized protein</fullName>
    </submittedName>
</protein>
<keyword evidence="2" id="KW-1185">Reference proteome</keyword>
<sequence>MLPLRLGVVAGLSAISLWGLFSLLDSLKEPGLLRTEKAAVVKGCDSLDSEQAREQCPSFFCQKALIDAKIMPLTGHFELTLDESYEDNERLIEGRVTDGQQTIDVACELKGTKVTDASVIE</sequence>
<evidence type="ECO:0000313" key="1">
    <source>
        <dbReference type="EMBL" id="MBB6093563.1"/>
    </source>
</evidence>
<evidence type="ECO:0000313" key="2">
    <source>
        <dbReference type="Proteomes" id="UP000588068"/>
    </source>
</evidence>
<dbReference type="RefSeq" id="WP_184332096.1">
    <property type="nucleotide sequence ID" value="NZ_JACHHZ010000003.1"/>
</dbReference>
<dbReference type="Proteomes" id="UP000588068">
    <property type="component" value="Unassembled WGS sequence"/>
</dbReference>
<dbReference type="AlphaFoldDB" id="A0A841HLE2"/>